<protein>
    <submittedName>
        <fullName evidence="7">Phorbol-ester/DAG-type domain-containing protein</fullName>
    </submittedName>
</protein>
<dbReference type="GO" id="GO:0061789">
    <property type="term" value="P:dense core granule priming"/>
    <property type="evidence" value="ECO:0007669"/>
    <property type="project" value="TreeGrafter"/>
</dbReference>
<reference evidence="7" key="1">
    <citation type="submission" date="2017-02" db="UniProtKB">
        <authorList>
            <consortium name="WormBaseParasite"/>
        </authorList>
    </citation>
    <scope>IDENTIFICATION</scope>
</reference>
<dbReference type="InterPro" id="IPR002219">
    <property type="entry name" value="PKC_DAG/PE"/>
</dbReference>
<dbReference type="PANTHER" id="PTHR10480">
    <property type="entry name" value="PROTEIN UNC-13 HOMOLOG"/>
    <property type="match status" value="1"/>
</dbReference>
<dbReference type="GO" id="GO:0019992">
    <property type="term" value="F:diacylglycerol binding"/>
    <property type="evidence" value="ECO:0007669"/>
    <property type="project" value="InterPro"/>
</dbReference>
<dbReference type="PANTHER" id="PTHR10480:SF12">
    <property type="entry name" value="UNC-13, ISOFORM E"/>
    <property type="match status" value="1"/>
</dbReference>
<dbReference type="AlphaFoldDB" id="A0A0R3SZW0"/>
<feature type="compositionally biased region" description="Acidic residues" evidence="3">
    <location>
        <begin position="665"/>
        <end position="675"/>
    </location>
</feature>
<dbReference type="GO" id="GO:0099525">
    <property type="term" value="P:presynaptic dense core vesicle exocytosis"/>
    <property type="evidence" value="ECO:0007669"/>
    <property type="project" value="TreeGrafter"/>
</dbReference>
<evidence type="ECO:0000313" key="7">
    <source>
        <dbReference type="WBParaSite" id="HNAJ_0000005001-mRNA-1"/>
    </source>
</evidence>
<dbReference type="SUPFAM" id="SSF57889">
    <property type="entry name" value="Cysteine-rich domain"/>
    <property type="match status" value="1"/>
</dbReference>
<reference evidence="5 6" key="2">
    <citation type="submission" date="2018-11" db="EMBL/GenBank/DDBJ databases">
        <authorList>
            <consortium name="Pathogen Informatics"/>
        </authorList>
    </citation>
    <scope>NUCLEOTIDE SEQUENCE [LARGE SCALE GENOMIC DNA]</scope>
</reference>
<dbReference type="GO" id="GO:0016082">
    <property type="term" value="P:synaptic vesicle priming"/>
    <property type="evidence" value="ECO:0007669"/>
    <property type="project" value="TreeGrafter"/>
</dbReference>
<gene>
    <name evidence="5" type="ORF">HNAJ_LOCUS51</name>
</gene>
<keyword evidence="1" id="KW-0479">Metal-binding</keyword>
<name>A0A0R3SZW0_RODNA</name>
<dbReference type="OrthoDB" id="6275741at2759"/>
<dbReference type="GO" id="GO:0030672">
    <property type="term" value="C:synaptic vesicle membrane"/>
    <property type="evidence" value="ECO:0007669"/>
    <property type="project" value="TreeGrafter"/>
</dbReference>
<dbReference type="SMART" id="SM00109">
    <property type="entry name" value="C1"/>
    <property type="match status" value="1"/>
</dbReference>
<dbReference type="Proteomes" id="UP000278807">
    <property type="component" value="Unassembled WGS sequence"/>
</dbReference>
<sequence length="963" mass="108245">MQAMYFDVFLPGMRGWPPLIRKPRMHPLLAKIHLTPPLRRLPSLVGTVFVHPDSVDDNTSAVPMVVRLSQENCKVVELTGRKEITAQQRVIKIRMGYSQDETIGRRGWISPCVNTSAITCAPPYAQSCSLMRTELGGQAPSQRRSGRCLEEVEERIINEQPFIMGLQQMRTTSDLEVAHIMEQRPQRHVYRNPLPPPPPPSQPPPSNFHLTIRNPYFMVDGIHTGCSCPYLLDETQWHSLAQCKCPHEELHDHYVSKNIENIVAMLPTRETDILNDLVDSSTDSDDSEEILEELVPSHIVTIHRTAKTAEHFQRRRKLSDEDVPISTLISKSGWLGDFDENRGPLQESSHSTLSNGSKVLPYERENRFENSRIITKYPLPTVIPMCKNQSDGHSEVLRKYQYESENSHTRSGRITVPNFHFNYSSQDHTPNPDLETRSQPNHKISFIDPLDFQSEVRRSIPDLNLNGNAHGQKQDDLEFSSSYEAKRVNEDEGVETPPMVHKPSKSPQKSTPKNEKQPDSLLEIPLMNSSIHANGGETKHYSVKDQNSTPFEISKNGESLKEKRGPGETTVNDKYFELDTEGPSTNSERKAEVSLGATIPQQDSKGNSSDNDDMECLGNLGFLADSRESSVTLDENDVGGEEEQSKDSSVHHESFVTDSSNDETTTGDEDGEMTPDEAFNLAINADTLSREFMESGVRVDDGEFPIQATFESYKPSSDSPAQSSSSEVIDDITDPETAPQKTLLKVGEASTEANGRQSPLLQVDPHMRARWRWALLSQHRNLVFSQENSDEKSQIFNRAAKSFYQSIDSAPERRWNKRTLPLVSDLVLQTMSVQKRTASVLPASIGQSTTLSGADLIRPFSRQLSLIEFNLSHFGLFAANLDYNDNIELKLLVYRKTLNALAYPISGNTPHNFVVFNATSPTYCYECEGLLWGVARQGLRCSECGVKCHEKCKRLLNADCLQH</sequence>
<feature type="region of interest" description="Disordered" evidence="3">
    <location>
        <begin position="488"/>
        <end position="518"/>
    </location>
</feature>
<accession>A0A0R3SZW0</accession>
<dbReference type="GO" id="GO:0005516">
    <property type="term" value="F:calmodulin binding"/>
    <property type="evidence" value="ECO:0007669"/>
    <property type="project" value="TreeGrafter"/>
</dbReference>
<dbReference type="PROSITE" id="PS00479">
    <property type="entry name" value="ZF_DAG_PE_1"/>
    <property type="match status" value="1"/>
</dbReference>
<evidence type="ECO:0000313" key="6">
    <source>
        <dbReference type="Proteomes" id="UP000278807"/>
    </source>
</evidence>
<evidence type="ECO:0000256" key="3">
    <source>
        <dbReference type="SAM" id="MobiDB-lite"/>
    </source>
</evidence>
<evidence type="ECO:0000256" key="2">
    <source>
        <dbReference type="ARBA" id="ARBA00022833"/>
    </source>
</evidence>
<organism evidence="7">
    <name type="scientific">Rodentolepis nana</name>
    <name type="common">Dwarf tapeworm</name>
    <name type="synonym">Hymenolepis nana</name>
    <dbReference type="NCBI Taxonomy" id="102285"/>
    <lineage>
        <taxon>Eukaryota</taxon>
        <taxon>Metazoa</taxon>
        <taxon>Spiralia</taxon>
        <taxon>Lophotrochozoa</taxon>
        <taxon>Platyhelminthes</taxon>
        <taxon>Cestoda</taxon>
        <taxon>Eucestoda</taxon>
        <taxon>Cyclophyllidea</taxon>
        <taxon>Hymenolepididae</taxon>
        <taxon>Rodentolepis</taxon>
    </lineage>
</organism>
<dbReference type="InterPro" id="IPR046349">
    <property type="entry name" value="C1-like_sf"/>
</dbReference>
<dbReference type="InterPro" id="IPR027080">
    <property type="entry name" value="Unc-13"/>
</dbReference>
<keyword evidence="2" id="KW-0862">Zinc</keyword>
<dbReference type="GO" id="GO:0046872">
    <property type="term" value="F:metal ion binding"/>
    <property type="evidence" value="ECO:0007669"/>
    <property type="project" value="UniProtKB-KW"/>
</dbReference>
<dbReference type="Pfam" id="PF00130">
    <property type="entry name" value="C1_1"/>
    <property type="match status" value="1"/>
</dbReference>
<dbReference type="WBParaSite" id="HNAJ_0000005001-mRNA-1">
    <property type="protein sequence ID" value="HNAJ_0000005001-mRNA-1"/>
    <property type="gene ID" value="HNAJ_0000005001"/>
</dbReference>
<dbReference type="PROSITE" id="PS50081">
    <property type="entry name" value="ZF_DAG_PE_2"/>
    <property type="match status" value="1"/>
</dbReference>
<feature type="compositionally biased region" description="Polar residues" evidence="3">
    <location>
        <begin position="599"/>
        <end position="609"/>
    </location>
</feature>
<dbReference type="GO" id="GO:0017075">
    <property type="term" value="F:syntaxin-1 binding"/>
    <property type="evidence" value="ECO:0007669"/>
    <property type="project" value="TreeGrafter"/>
</dbReference>
<evidence type="ECO:0000256" key="1">
    <source>
        <dbReference type="ARBA" id="ARBA00022723"/>
    </source>
</evidence>
<dbReference type="GO" id="GO:0098831">
    <property type="term" value="C:presynaptic active zone cytoplasmic component"/>
    <property type="evidence" value="ECO:0007669"/>
    <property type="project" value="TreeGrafter"/>
</dbReference>
<evidence type="ECO:0000259" key="4">
    <source>
        <dbReference type="PROSITE" id="PS50081"/>
    </source>
</evidence>
<dbReference type="GO" id="GO:0042734">
    <property type="term" value="C:presynaptic membrane"/>
    <property type="evidence" value="ECO:0007669"/>
    <property type="project" value="TreeGrafter"/>
</dbReference>
<dbReference type="GO" id="GO:0043195">
    <property type="term" value="C:terminal bouton"/>
    <property type="evidence" value="ECO:0007669"/>
    <property type="project" value="TreeGrafter"/>
</dbReference>
<dbReference type="Gene3D" id="3.30.60.20">
    <property type="match status" value="1"/>
</dbReference>
<dbReference type="EMBL" id="UZAE01000010">
    <property type="protein sequence ID" value="VDN95910.1"/>
    <property type="molecule type" value="Genomic_DNA"/>
</dbReference>
<dbReference type="GO" id="GO:0035249">
    <property type="term" value="P:synaptic transmission, glutamatergic"/>
    <property type="evidence" value="ECO:0007669"/>
    <property type="project" value="TreeGrafter"/>
</dbReference>
<dbReference type="STRING" id="102285.A0A0R3SZW0"/>
<feature type="region of interest" description="Disordered" evidence="3">
    <location>
        <begin position="531"/>
        <end position="675"/>
    </location>
</feature>
<dbReference type="GO" id="GO:0016081">
    <property type="term" value="P:synaptic vesicle docking"/>
    <property type="evidence" value="ECO:0007669"/>
    <property type="project" value="TreeGrafter"/>
</dbReference>
<keyword evidence="6" id="KW-1185">Reference proteome</keyword>
<dbReference type="GO" id="GO:0031594">
    <property type="term" value="C:neuromuscular junction"/>
    <property type="evidence" value="ECO:0007669"/>
    <property type="project" value="TreeGrafter"/>
</dbReference>
<proteinExistence type="predicted"/>
<evidence type="ECO:0000313" key="5">
    <source>
        <dbReference type="EMBL" id="VDN95910.1"/>
    </source>
</evidence>
<feature type="compositionally biased region" description="Basic and acidic residues" evidence="3">
    <location>
        <begin position="643"/>
        <end position="655"/>
    </location>
</feature>
<feature type="domain" description="Phorbol-ester/DAG-type" evidence="4">
    <location>
        <begin position="910"/>
        <end position="960"/>
    </location>
</feature>
<feature type="region of interest" description="Disordered" evidence="3">
    <location>
        <begin position="405"/>
        <end position="440"/>
    </location>
</feature>